<dbReference type="EMBL" id="BGZK01000684">
    <property type="protein sequence ID" value="GBP56060.1"/>
    <property type="molecule type" value="Genomic_DNA"/>
</dbReference>
<reference evidence="2 3" key="1">
    <citation type="journal article" date="2019" name="Commun. Biol.">
        <title>The bagworm genome reveals a unique fibroin gene that provides high tensile strength.</title>
        <authorList>
            <person name="Kono N."/>
            <person name="Nakamura H."/>
            <person name="Ohtoshi R."/>
            <person name="Tomita M."/>
            <person name="Numata K."/>
            <person name="Arakawa K."/>
        </authorList>
    </citation>
    <scope>NUCLEOTIDE SEQUENCE [LARGE SCALE GENOMIC DNA]</scope>
</reference>
<gene>
    <name evidence="2" type="ORF">EVAR_43822_1</name>
</gene>
<dbReference type="AlphaFoldDB" id="A0A4C1WYX6"/>
<accession>A0A4C1WYX6</accession>
<evidence type="ECO:0000256" key="1">
    <source>
        <dbReference type="SAM" id="MobiDB-lite"/>
    </source>
</evidence>
<protein>
    <submittedName>
        <fullName evidence="2">Uncharacterized protein</fullName>
    </submittedName>
</protein>
<proteinExistence type="predicted"/>
<evidence type="ECO:0000313" key="3">
    <source>
        <dbReference type="Proteomes" id="UP000299102"/>
    </source>
</evidence>
<organism evidence="2 3">
    <name type="scientific">Eumeta variegata</name>
    <name type="common">Bagworm moth</name>
    <name type="synonym">Eumeta japonica</name>
    <dbReference type="NCBI Taxonomy" id="151549"/>
    <lineage>
        <taxon>Eukaryota</taxon>
        <taxon>Metazoa</taxon>
        <taxon>Ecdysozoa</taxon>
        <taxon>Arthropoda</taxon>
        <taxon>Hexapoda</taxon>
        <taxon>Insecta</taxon>
        <taxon>Pterygota</taxon>
        <taxon>Neoptera</taxon>
        <taxon>Endopterygota</taxon>
        <taxon>Lepidoptera</taxon>
        <taxon>Glossata</taxon>
        <taxon>Ditrysia</taxon>
        <taxon>Tineoidea</taxon>
        <taxon>Psychidae</taxon>
        <taxon>Oiketicinae</taxon>
        <taxon>Eumeta</taxon>
    </lineage>
</organism>
<feature type="compositionally biased region" description="Basic and acidic residues" evidence="1">
    <location>
        <begin position="9"/>
        <end position="21"/>
    </location>
</feature>
<sequence length="162" mass="18514">MSTDVSDGITEKVNKDNERSNDEIVEEKEIITQRKVSFPDEEHLVTQYFEAADPWQDAQRGCGIRIDGREGDPNKGSVFAQVARNPGKIMGYRQDNRFQDSRLDSDERLDVYPASISNRKGDDARSGSTRSPRADGQGIRFQICILLRRPGRFIQRFQNYLS</sequence>
<feature type="region of interest" description="Disordered" evidence="1">
    <location>
        <begin position="109"/>
        <end position="134"/>
    </location>
</feature>
<evidence type="ECO:0000313" key="2">
    <source>
        <dbReference type="EMBL" id="GBP56060.1"/>
    </source>
</evidence>
<dbReference type="Proteomes" id="UP000299102">
    <property type="component" value="Unassembled WGS sequence"/>
</dbReference>
<dbReference type="OrthoDB" id="10034042at2759"/>
<feature type="region of interest" description="Disordered" evidence="1">
    <location>
        <begin position="1"/>
        <end position="21"/>
    </location>
</feature>
<name>A0A4C1WYX6_EUMVA</name>
<comment type="caution">
    <text evidence="2">The sequence shown here is derived from an EMBL/GenBank/DDBJ whole genome shotgun (WGS) entry which is preliminary data.</text>
</comment>
<keyword evidence="3" id="KW-1185">Reference proteome</keyword>